<dbReference type="EMBL" id="AP019737">
    <property type="protein sequence ID" value="BBL08906.1"/>
    <property type="molecule type" value="Genomic_DNA"/>
</dbReference>
<protein>
    <submittedName>
        <fullName evidence="1">Uncharacterized protein</fullName>
    </submittedName>
</protein>
<name>A0ACA8QVZ3_9BACT</name>
<reference evidence="1 2" key="1">
    <citation type="journal article" date="2020" name="Int. J. Syst. Evol. Microbiol.">
        <title>Alistipes communis sp. nov., Alistipes dispar sp. nov. and Alistipes onderdonkii subsp. vulgaris subsp. nov., isolated from human faeces, and creation of Alistipes onderdonkii subsp. onderdonkii subsp. nov.</title>
        <authorList>
            <person name="Sakamoto M."/>
            <person name="Ikeyama N."/>
            <person name="Ogata Y."/>
            <person name="Suda W."/>
            <person name="Iino T."/>
            <person name="Hattori M."/>
            <person name="Ohkuma M."/>
        </authorList>
    </citation>
    <scope>NUCLEOTIDE SEQUENCE [LARGE SCALE GENOMIC DNA]</scope>
    <source>
        <strain evidence="1 2">5CPYCFAH4</strain>
    </source>
</reference>
<proteinExistence type="predicted"/>
<organism evidence="1 2">
    <name type="scientific">Alistipes onderdonkii subsp. vulgaris</name>
    <dbReference type="NCBI Taxonomy" id="2585117"/>
    <lineage>
        <taxon>Bacteria</taxon>
        <taxon>Pseudomonadati</taxon>
        <taxon>Bacteroidota</taxon>
        <taxon>Bacteroidia</taxon>
        <taxon>Bacteroidales</taxon>
        <taxon>Rikenellaceae</taxon>
        <taxon>Alistipes</taxon>
    </lineage>
</organism>
<keyword evidence="2" id="KW-1185">Reference proteome</keyword>
<evidence type="ECO:0000313" key="2">
    <source>
        <dbReference type="Proteomes" id="UP000317465"/>
    </source>
</evidence>
<sequence>MHPGGRYLQYADGRPFFYLGDTAWELFHRTTREEARLCLEDRARKGFTVIQAVCLAERDGLRVPNAYGDLPFADAGFTRPNERYFTYVDEVVAMADSLGLVIGLLPAWGDKFCLKWGPGPEIFTTEGRAEAFGRYLGERYRIRRNIIWILGGDRPPEGREPILRAFARGIACGVAGREDYSACLITYHPWGKSSSGDWLHDEPWLAFNMQQNGHAYDFDLWERIARDYARRPVKPVLDGEPIYEEHPIDFDREKYGTSEALHVRRAFYHEVFSGACGHTYGCHAVWQMWEPGRYAPVTGPVRSWRESLSLPGAYQVCYGRELIESRPFFRRIPDQGVIAGDAGRGHGRCTATRDSLGTYAMVYSESGRPFAVDLERVSGKRIVAWWYDVRSGRPLRIGEFRRRDAGATMTFTPPTCGKGNDWVLVLDDARMKYPPPGRCPEARSGAAG</sequence>
<gene>
    <name evidence="1" type="ORF">A5CPYCFAH4_11300</name>
</gene>
<evidence type="ECO:0000313" key="1">
    <source>
        <dbReference type="EMBL" id="BBL08906.1"/>
    </source>
</evidence>
<dbReference type="Proteomes" id="UP000317465">
    <property type="component" value="Chromosome"/>
</dbReference>
<accession>A0ACA8QVZ3</accession>